<dbReference type="Gene3D" id="1.10.439.10">
    <property type="entry name" value="Penicillin Amidohydrolase, domain 1"/>
    <property type="match status" value="1"/>
</dbReference>
<dbReference type="STRING" id="675511.GCA_000341735_01207"/>
<dbReference type="PANTHER" id="PTHR34218">
    <property type="entry name" value="PEPTIDASE S45 PENICILLIN AMIDASE"/>
    <property type="match status" value="1"/>
</dbReference>
<dbReference type="OrthoDB" id="9760084at2"/>
<feature type="binding site" evidence="6">
    <location>
        <position position="340"/>
    </location>
    <ligand>
        <name>Ca(2+)</name>
        <dbReference type="ChEBI" id="CHEBI:29108"/>
    </ligand>
</feature>
<dbReference type="SUPFAM" id="SSF56235">
    <property type="entry name" value="N-terminal nucleophile aminohydrolases (Ntn hydrolases)"/>
    <property type="match status" value="1"/>
</dbReference>
<feature type="active site" description="Nucleophile" evidence="5">
    <location>
        <position position="265"/>
    </location>
</feature>
<organism evidence="8 9">
    <name type="scientific">Methylotuvimicrobium buryatense</name>
    <name type="common">Methylomicrobium buryatense</name>
    <dbReference type="NCBI Taxonomy" id="95641"/>
    <lineage>
        <taxon>Bacteria</taxon>
        <taxon>Pseudomonadati</taxon>
        <taxon>Pseudomonadota</taxon>
        <taxon>Gammaproteobacteria</taxon>
        <taxon>Methylococcales</taxon>
        <taxon>Methylococcaceae</taxon>
        <taxon>Methylotuvimicrobium</taxon>
    </lineage>
</organism>
<feature type="binding site" evidence="6">
    <location>
        <position position="337"/>
    </location>
    <ligand>
        <name>Ca(2+)</name>
        <dbReference type="ChEBI" id="CHEBI:29108"/>
    </ligand>
</feature>
<dbReference type="CDD" id="cd03747">
    <property type="entry name" value="Ntn_PGA_like"/>
    <property type="match status" value="1"/>
</dbReference>
<keyword evidence="7" id="KW-0812">Transmembrane</keyword>
<keyword evidence="7" id="KW-0472">Membrane</keyword>
<keyword evidence="3" id="KW-0865">Zymogen</keyword>
<evidence type="ECO:0000313" key="8">
    <source>
        <dbReference type="EMBL" id="QCW82384.1"/>
    </source>
</evidence>
<evidence type="ECO:0000256" key="4">
    <source>
        <dbReference type="ARBA" id="ARBA00038735"/>
    </source>
</evidence>
<sequence>MKKIRSIALYFTAFASLTFLIGLGGTYWLLQESMPKLDGEIELTGLVEPVTVDSDEFGIPAVHAENRLDAIRALGYLSARDRLFQMDLMRRKTAGRLAEIFGEMAVSSDTRARTLGFNQVAEKTVTQLPRRHKHFLDAYAEGVNSYIEQTNALTFEFSVLNYRPSPWQAEDSILVMLGMFDTLTGWTEREERMLSVMEKTLPPDLIAFLTPDTDRFTEQLQDYRESSRPARPIPLASMTAALDQYSSDALRVADAVQLHDTLPGSNAWAVSGKKTQDGRAILANDMHLGITVPNLWYRIEVHYTETHASGVMLPGVPIIIAGSNKHLAWGATNLSGDFLDLVSLEINPDNSNEYRVDGGWQRFEQRREIIAVKGGDSREITVKQTEWGPVASEPLMDNLVAVRWTALDPNAINIELIDLEQNRTLEQAIPTINQSGGPQLNFLLADKTGRIAWTLMGRIPKRYGNDGSVSRSWADGSAGWNGYLAPETLPHIIDPPEGILVSANDRRFDKNYPYIIGRQFANGYRAYRITERLGQIEILNEQTMFALQLDSKSEFYQFYQQLALSVLTPKNFEQEPELTELRGYIQSWNGNADRDSLGFALLVEFRKQLAKSVFEPFLSACRKSDRNFNYSWTYIDTPLQRLLTEKPAELLPDPARFQNWDAFILNQLKKSLSRLKNLRPEASFPELTWGKINQAQFRHPFSRVLPWAGRFLDMPEDPLSGCSYCIRVAGPDFGASERLVVSPRHIDAGILHMPGGQSNHPLSPHYRDQQAYWVEGLPIPLQVRQPEHRLVLQPRRDSEQ</sequence>
<proteinExistence type="inferred from homology"/>
<gene>
    <name evidence="8" type="ORF">EQU24_09105</name>
</gene>
<dbReference type="InterPro" id="IPR002692">
    <property type="entry name" value="S45"/>
</dbReference>
<evidence type="ECO:0000256" key="3">
    <source>
        <dbReference type="ARBA" id="ARBA00023145"/>
    </source>
</evidence>
<keyword evidence="7" id="KW-1133">Transmembrane helix</keyword>
<dbReference type="AlphaFoldDB" id="A0A4P9UM84"/>
<comment type="subunit">
    <text evidence="4">Heterodimer of an alpha subunit and a beta subunit processed from the same precursor.</text>
</comment>
<comment type="similarity">
    <text evidence="1">Belongs to the peptidase S45 family.</text>
</comment>
<dbReference type="KEGG" id="mbur:EQU24_09105"/>
<name>A0A4P9UM84_METBY</name>
<dbReference type="RefSeq" id="WP_017839792.1">
    <property type="nucleotide sequence ID" value="NZ_CP035467.1"/>
</dbReference>
<dbReference type="Gene3D" id="3.60.20.10">
    <property type="entry name" value="Glutamine Phosphoribosylpyrophosphate, subunit 1, domain 1"/>
    <property type="match status" value="1"/>
</dbReference>
<evidence type="ECO:0000256" key="7">
    <source>
        <dbReference type="SAM" id="Phobius"/>
    </source>
</evidence>
<accession>A0A4P9UM84</accession>
<dbReference type="Pfam" id="PF01804">
    <property type="entry name" value="Penicil_amidase"/>
    <property type="match status" value="1"/>
</dbReference>
<feature type="transmembrane region" description="Helical" evidence="7">
    <location>
        <begin position="7"/>
        <end position="30"/>
    </location>
</feature>
<keyword evidence="9" id="KW-1185">Reference proteome</keyword>
<dbReference type="GO" id="GO:0016811">
    <property type="term" value="F:hydrolase activity, acting on carbon-nitrogen (but not peptide) bonds, in linear amides"/>
    <property type="evidence" value="ECO:0007669"/>
    <property type="project" value="InterPro"/>
</dbReference>
<dbReference type="GO" id="GO:0017000">
    <property type="term" value="P:antibiotic biosynthetic process"/>
    <property type="evidence" value="ECO:0007669"/>
    <property type="project" value="InterPro"/>
</dbReference>
<evidence type="ECO:0000256" key="2">
    <source>
        <dbReference type="ARBA" id="ARBA00022801"/>
    </source>
</evidence>
<dbReference type="InterPro" id="IPR014395">
    <property type="entry name" value="Pen/GL7ACA/AHL_acylase"/>
</dbReference>
<dbReference type="PANTHER" id="PTHR34218:SF4">
    <property type="entry name" value="ACYL-HOMOSERINE LACTONE ACYLASE QUIP"/>
    <property type="match status" value="1"/>
</dbReference>
<dbReference type="InterPro" id="IPR029055">
    <property type="entry name" value="Ntn_hydrolases_N"/>
</dbReference>
<evidence type="ECO:0000313" key="9">
    <source>
        <dbReference type="Proteomes" id="UP000305881"/>
    </source>
</evidence>
<evidence type="ECO:0000256" key="5">
    <source>
        <dbReference type="PIRSR" id="PIRSR001227-1"/>
    </source>
</evidence>
<dbReference type="Gene3D" id="1.10.1400.10">
    <property type="match status" value="1"/>
</dbReference>
<evidence type="ECO:0000256" key="6">
    <source>
        <dbReference type="PIRSR" id="PIRSR001227-2"/>
    </source>
</evidence>
<dbReference type="InterPro" id="IPR043146">
    <property type="entry name" value="Penicillin_amidase_N_B-knob"/>
</dbReference>
<keyword evidence="6" id="KW-0479">Metal-binding</keyword>
<evidence type="ECO:0000256" key="1">
    <source>
        <dbReference type="ARBA" id="ARBA00006586"/>
    </source>
</evidence>
<dbReference type="EMBL" id="CP035467">
    <property type="protein sequence ID" value="QCW82384.1"/>
    <property type="molecule type" value="Genomic_DNA"/>
</dbReference>
<keyword evidence="6" id="KW-0106">Calcium</keyword>
<reference evidence="9" key="1">
    <citation type="journal article" date="2019" name="J. Bacteriol.">
        <title>A Mutagenic Screen Identifies a TonB-Dependent Receptor Required for the Lanthanide Metal Switch in the Type I Methanotroph 'Methylotuvimicrobium buryatense' 5GB1C.</title>
        <authorList>
            <person name="Groom J.D."/>
            <person name="Ford S.M."/>
            <person name="Pesesky M.W."/>
            <person name="Lidstrom M.E."/>
        </authorList>
    </citation>
    <scope>NUCLEOTIDE SEQUENCE [LARGE SCALE GENOMIC DNA]</scope>
    <source>
        <strain evidence="9">5GB1C</strain>
    </source>
</reference>
<dbReference type="InterPro" id="IPR023343">
    <property type="entry name" value="Penicillin_amidase_dom1"/>
</dbReference>
<dbReference type="Gene3D" id="2.30.120.10">
    <property type="match status" value="1"/>
</dbReference>
<dbReference type="InterPro" id="IPR043147">
    <property type="entry name" value="Penicillin_amidase_A-knob"/>
</dbReference>
<dbReference type="Proteomes" id="UP000305881">
    <property type="component" value="Chromosome"/>
</dbReference>
<dbReference type="PIRSF" id="PIRSF001227">
    <property type="entry name" value="Pen_acylase"/>
    <property type="match status" value="1"/>
</dbReference>
<dbReference type="GO" id="GO:0046872">
    <property type="term" value="F:metal ion binding"/>
    <property type="evidence" value="ECO:0007669"/>
    <property type="project" value="UniProtKB-KW"/>
</dbReference>
<keyword evidence="2" id="KW-0378">Hydrolase</keyword>
<comment type="cofactor">
    <cofactor evidence="6">
        <name>Ca(2+)</name>
        <dbReference type="ChEBI" id="CHEBI:29108"/>
    </cofactor>
    <text evidence="6">Binds 1 Ca(2+) ion per dimer.</text>
</comment>
<feature type="binding site" evidence="6">
    <location>
        <position position="190"/>
    </location>
    <ligand>
        <name>Ca(2+)</name>
        <dbReference type="ChEBI" id="CHEBI:29108"/>
    </ligand>
</feature>
<protein>
    <submittedName>
        <fullName evidence="8">Penicillin acylase family protein</fullName>
    </submittedName>
</protein>